<proteinExistence type="inferred from homology"/>
<dbReference type="KEGG" id="laj:A0128_15280"/>
<dbReference type="GO" id="GO:0008941">
    <property type="term" value="F:nitric oxide dioxygenase NAD(P)H activity"/>
    <property type="evidence" value="ECO:0007669"/>
    <property type="project" value="TreeGrafter"/>
</dbReference>
<dbReference type="Gene3D" id="1.10.490.10">
    <property type="entry name" value="Globins"/>
    <property type="match status" value="1"/>
</dbReference>
<evidence type="ECO:0000256" key="5">
    <source>
        <dbReference type="RuleBase" id="RU000356"/>
    </source>
</evidence>
<evidence type="ECO:0000313" key="7">
    <source>
        <dbReference type="EMBL" id="AOP35082.1"/>
    </source>
</evidence>
<dbReference type="Pfam" id="PF00042">
    <property type="entry name" value="Globin"/>
    <property type="match status" value="1"/>
</dbReference>
<dbReference type="SUPFAM" id="SSF46458">
    <property type="entry name" value="Globin-like"/>
    <property type="match status" value="1"/>
</dbReference>
<dbReference type="GO" id="GO:0019825">
    <property type="term" value="F:oxygen binding"/>
    <property type="evidence" value="ECO:0007669"/>
    <property type="project" value="InterPro"/>
</dbReference>
<keyword evidence="2 5" id="KW-0561">Oxygen transport</keyword>
<dbReference type="Proteomes" id="UP000094197">
    <property type="component" value="Chromosome 1"/>
</dbReference>
<evidence type="ECO:0000256" key="2">
    <source>
        <dbReference type="ARBA" id="ARBA00022621"/>
    </source>
</evidence>
<keyword evidence="1 5" id="KW-0349">Heme</keyword>
<comment type="similarity">
    <text evidence="5">Belongs to the globin family.</text>
</comment>
<keyword evidence="8" id="KW-1185">Reference proteome</keyword>
<gene>
    <name evidence="7" type="ORF">A0128_15280</name>
</gene>
<dbReference type="EMBL" id="CP015217">
    <property type="protein sequence ID" value="AOP35082.1"/>
    <property type="molecule type" value="Genomic_DNA"/>
</dbReference>
<feature type="domain" description="Globin" evidence="6">
    <location>
        <begin position="2"/>
        <end position="136"/>
    </location>
</feature>
<dbReference type="InterPro" id="IPR009050">
    <property type="entry name" value="Globin-like_sf"/>
</dbReference>
<dbReference type="InterPro" id="IPR012292">
    <property type="entry name" value="Globin/Proto"/>
</dbReference>
<name>A0A1D7UZS6_9LEPT</name>
<dbReference type="PANTHER" id="PTHR43396:SF3">
    <property type="entry name" value="FLAVOHEMOPROTEIN"/>
    <property type="match status" value="1"/>
</dbReference>
<dbReference type="GO" id="GO:0005344">
    <property type="term" value="F:oxygen carrier activity"/>
    <property type="evidence" value="ECO:0007669"/>
    <property type="project" value="UniProtKB-KW"/>
</dbReference>
<dbReference type="GO" id="GO:0071949">
    <property type="term" value="F:FAD binding"/>
    <property type="evidence" value="ECO:0007669"/>
    <property type="project" value="TreeGrafter"/>
</dbReference>
<dbReference type="PANTHER" id="PTHR43396">
    <property type="entry name" value="FLAVOHEMOPROTEIN"/>
    <property type="match status" value="1"/>
</dbReference>
<evidence type="ECO:0000313" key="8">
    <source>
        <dbReference type="Proteomes" id="UP000094197"/>
    </source>
</evidence>
<dbReference type="OrthoDB" id="9801223at2"/>
<evidence type="ECO:0000256" key="4">
    <source>
        <dbReference type="ARBA" id="ARBA00023004"/>
    </source>
</evidence>
<protein>
    <submittedName>
        <fullName evidence="7">Hemin receptor</fullName>
    </submittedName>
</protein>
<dbReference type="RefSeq" id="WP_069608297.1">
    <property type="nucleotide sequence ID" value="NZ_CP015217.1"/>
</dbReference>
<sequence length="137" mass="15262">MALGNEEIELVRASFEKVYTNKDEVAALFYSKLFELEPSYKSLFKGDMNEQGRKLMLMLRTLVSGLGDLANLVPVIQDMGKRHVKYGVQSKDYDVVGAALLATLQQGLGAEFTPKLRGLWTDIYQIVAKTAIEGSQQ</sequence>
<dbReference type="AlphaFoldDB" id="A0A1D7UZS6"/>
<keyword evidence="3" id="KW-0479">Metal-binding</keyword>
<evidence type="ECO:0000259" key="6">
    <source>
        <dbReference type="PROSITE" id="PS01033"/>
    </source>
</evidence>
<accession>A0A1D7UZS6</accession>
<dbReference type="GO" id="GO:0046872">
    <property type="term" value="F:metal ion binding"/>
    <property type="evidence" value="ECO:0007669"/>
    <property type="project" value="UniProtKB-KW"/>
</dbReference>
<evidence type="ECO:0000256" key="3">
    <source>
        <dbReference type="ARBA" id="ARBA00022723"/>
    </source>
</evidence>
<dbReference type="PROSITE" id="PS01033">
    <property type="entry name" value="GLOBIN"/>
    <property type="match status" value="1"/>
</dbReference>
<dbReference type="GO" id="GO:0046210">
    <property type="term" value="P:nitric oxide catabolic process"/>
    <property type="evidence" value="ECO:0007669"/>
    <property type="project" value="TreeGrafter"/>
</dbReference>
<keyword evidence="7" id="KW-0675">Receptor</keyword>
<dbReference type="CDD" id="cd12131">
    <property type="entry name" value="HGbI-like"/>
    <property type="match status" value="1"/>
</dbReference>
<evidence type="ECO:0000256" key="1">
    <source>
        <dbReference type="ARBA" id="ARBA00022617"/>
    </source>
</evidence>
<dbReference type="InterPro" id="IPR000971">
    <property type="entry name" value="Globin"/>
</dbReference>
<reference evidence="7 8" key="1">
    <citation type="submission" date="2016-04" db="EMBL/GenBank/DDBJ databases">
        <title>Complete genome seqeunce of Leptospira alstonii serovar Room22.</title>
        <authorList>
            <person name="Nally J.E."/>
            <person name="Bayles D.O."/>
            <person name="Hurley D."/>
            <person name="Fanning S."/>
            <person name="McMahon B.J."/>
            <person name="Arent Z."/>
        </authorList>
    </citation>
    <scope>NUCLEOTIDE SEQUENCE [LARGE SCALE GENOMIC DNA]</scope>
    <source>
        <strain evidence="7 8">GWTS #1</strain>
    </source>
</reference>
<keyword evidence="4" id="KW-0408">Iron</keyword>
<keyword evidence="5" id="KW-0813">Transport</keyword>
<dbReference type="GO" id="GO:0020037">
    <property type="term" value="F:heme binding"/>
    <property type="evidence" value="ECO:0007669"/>
    <property type="project" value="InterPro"/>
</dbReference>
<dbReference type="GO" id="GO:0071500">
    <property type="term" value="P:cellular response to nitrosative stress"/>
    <property type="evidence" value="ECO:0007669"/>
    <property type="project" value="TreeGrafter"/>
</dbReference>
<organism evidence="7 8">
    <name type="scientific">Leptospira tipperaryensis</name>
    <dbReference type="NCBI Taxonomy" id="2564040"/>
    <lineage>
        <taxon>Bacteria</taxon>
        <taxon>Pseudomonadati</taxon>
        <taxon>Spirochaetota</taxon>
        <taxon>Spirochaetia</taxon>
        <taxon>Leptospirales</taxon>
        <taxon>Leptospiraceae</taxon>
        <taxon>Leptospira</taxon>
    </lineage>
</organism>